<keyword evidence="3" id="KW-0479">Metal-binding</keyword>
<evidence type="ECO:0000256" key="5">
    <source>
        <dbReference type="ARBA" id="ARBA00022771"/>
    </source>
</evidence>
<dbReference type="InterPro" id="IPR051628">
    <property type="entry name" value="LUBAC_E3_Ligases"/>
</dbReference>
<gene>
    <name evidence="10" type="ORF">KFL_005330040</name>
</gene>
<dbReference type="InterPro" id="IPR044066">
    <property type="entry name" value="TRIAD_supradom"/>
</dbReference>
<dbReference type="PANTHER" id="PTHR22770">
    <property type="entry name" value="UBIQUITIN CONJUGATING ENZYME 7 INTERACTING PROTEIN-RELATED"/>
    <property type="match status" value="1"/>
</dbReference>
<comment type="pathway">
    <text evidence="1">Protein modification; protein ubiquitination.</text>
</comment>
<feature type="region of interest" description="Disordered" evidence="8">
    <location>
        <begin position="257"/>
        <end position="299"/>
    </location>
</feature>
<dbReference type="Pfam" id="PF26191">
    <property type="entry name" value="RING-HC_RBR_RNF216"/>
    <property type="match status" value="1"/>
</dbReference>
<sequence>MAQWDLKHADTPSRRKPALVSPCASSEKRVRTVGALLGPLQLLQSMSSTWMGPKVQPLECGCCYGSVTHFSSLHCEAGHRLCINCIIKRANGIVFDKESDAAWGLQCFALSESECPKALSLEVLQALLPEPLYEKLRLKCFNQDYPLEKDKRKLTKNVLCPSCKEWWRVGTRATIISTDPILKHFCKSTCIRCKQIWKQGHKCAAQAGAEEGTSERIADAQAGQATQTKRSLKSNACKASIGKRFAGAEKVEKVARRSRRAEGGAQGQSCASEAVWGSGDMSRGPDRSSGSRTEEDELRLQREEALTAAVLSSCPECGVEVDKNNGCNKVHCGNCRTSFCFLCKSVIRRGEGYTHFSVHSTREGTQERCSECGKCKTSSTNKKRKDEKRAEVEKKFQDIEASRASS</sequence>
<keyword evidence="4" id="KW-0677">Repeat</keyword>
<feature type="compositionally biased region" description="Basic and acidic residues" evidence="8">
    <location>
        <begin position="387"/>
        <end position="406"/>
    </location>
</feature>
<dbReference type="OrthoDB" id="1431934at2759"/>
<dbReference type="AlphaFoldDB" id="A0A1Y1IJB1"/>
<evidence type="ECO:0000313" key="10">
    <source>
        <dbReference type="EMBL" id="GAQ89529.1"/>
    </source>
</evidence>
<keyword evidence="2" id="KW-0808">Transferase</keyword>
<dbReference type="GO" id="GO:0016740">
    <property type="term" value="F:transferase activity"/>
    <property type="evidence" value="ECO:0007669"/>
    <property type="project" value="UniProtKB-KW"/>
</dbReference>
<dbReference type="Pfam" id="PF26200">
    <property type="entry name" value="Rcat_RNF216"/>
    <property type="match status" value="1"/>
</dbReference>
<reference evidence="10 11" key="1">
    <citation type="journal article" date="2014" name="Nat. Commun.">
        <title>Klebsormidium flaccidum genome reveals primary factors for plant terrestrial adaptation.</title>
        <authorList>
            <person name="Hori K."/>
            <person name="Maruyama F."/>
            <person name="Fujisawa T."/>
            <person name="Togashi T."/>
            <person name="Yamamoto N."/>
            <person name="Seo M."/>
            <person name="Sato S."/>
            <person name="Yamada T."/>
            <person name="Mori H."/>
            <person name="Tajima N."/>
            <person name="Moriyama T."/>
            <person name="Ikeuchi M."/>
            <person name="Watanabe M."/>
            <person name="Wada H."/>
            <person name="Kobayashi K."/>
            <person name="Saito M."/>
            <person name="Masuda T."/>
            <person name="Sasaki-Sekimoto Y."/>
            <person name="Mashiguchi K."/>
            <person name="Awai K."/>
            <person name="Shimojima M."/>
            <person name="Masuda S."/>
            <person name="Iwai M."/>
            <person name="Nobusawa T."/>
            <person name="Narise T."/>
            <person name="Kondo S."/>
            <person name="Saito H."/>
            <person name="Sato R."/>
            <person name="Murakawa M."/>
            <person name="Ihara Y."/>
            <person name="Oshima-Yamada Y."/>
            <person name="Ohtaka K."/>
            <person name="Satoh M."/>
            <person name="Sonobe K."/>
            <person name="Ishii M."/>
            <person name="Ohtani R."/>
            <person name="Kanamori-Sato M."/>
            <person name="Honoki R."/>
            <person name="Miyazaki D."/>
            <person name="Mochizuki H."/>
            <person name="Umetsu J."/>
            <person name="Higashi K."/>
            <person name="Shibata D."/>
            <person name="Kamiya Y."/>
            <person name="Sato N."/>
            <person name="Nakamura Y."/>
            <person name="Tabata S."/>
            <person name="Ida S."/>
            <person name="Kurokawa K."/>
            <person name="Ohta H."/>
        </authorList>
    </citation>
    <scope>NUCLEOTIDE SEQUENCE [LARGE SCALE GENOMIC DNA]</scope>
    <source>
        <strain evidence="10 11">NIES-2285</strain>
    </source>
</reference>
<feature type="domain" description="RING-type" evidence="9">
    <location>
        <begin position="56"/>
        <end position="363"/>
    </location>
</feature>
<dbReference type="STRING" id="105231.A0A1Y1IJB1"/>
<evidence type="ECO:0000256" key="4">
    <source>
        <dbReference type="ARBA" id="ARBA00022737"/>
    </source>
</evidence>
<keyword evidence="7" id="KW-0862">Zinc</keyword>
<feature type="region of interest" description="Disordered" evidence="8">
    <location>
        <begin position="373"/>
        <end position="406"/>
    </location>
</feature>
<protein>
    <recommendedName>
        <fullName evidence="9">RING-type domain-containing protein</fullName>
    </recommendedName>
</protein>
<dbReference type="InterPro" id="IPR047544">
    <property type="entry name" value="RING-HC_RBR_RNF216"/>
</dbReference>
<evidence type="ECO:0000256" key="1">
    <source>
        <dbReference type="ARBA" id="ARBA00004906"/>
    </source>
</evidence>
<dbReference type="Gene3D" id="1.20.120.1750">
    <property type="match status" value="1"/>
</dbReference>
<evidence type="ECO:0000256" key="6">
    <source>
        <dbReference type="ARBA" id="ARBA00022786"/>
    </source>
</evidence>
<keyword evidence="5" id="KW-0863">Zinc-finger</keyword>
<dbReference type="Proteomes" id="UP000054558">
    <property type="component" value="Unassembled WGS sequence"/>
</dbReference>
<keyword evidence="6" id="KW-0833">Ubl conjugation pathway</keyword>
<dbReference type="GO" id="GO:0008270">
    <property type="term" value="F:zinc ion binding"/>
    <property type="evidence" value="ECO:0007669"/>
    <property type="project" value="UniProtKB-KW"/>
</dbReference>
<keyword evidence="11" id="KW-1185">Reference proteome</keyword>
<evidence type="ECO:0000259" key="9">
    <source>
        <dbReference type="PROSITE" id="PS51873"/>
    </source>
</evidence>
<organism evidence="10 11">
    <name type="scientific">Klebsormidium nitens</name>
    <name type="common">Green alga</name>
    <name type="synonym">Ulothrix nitens</name>
    <dbReference type="NCBI Taxonomy" id="105231"/>
    <lineage>
        <taxon>Eukaryota</taxon>
        <taxon>Viridiplantae</taxon>
        <taxon>Streptophyta</taxon>
        <taxon>Klebsormidiophyceae</taxon>
        <taxon>Klebsormidiales</taxon>
        <taxon>Klebsormidiaceae</taxon>
        <taxon>Klebsormidium</taxon>
    </lineage>
</organism>
<evidence type="ECO:0000256" key="2">
    <source>
        <dbReference type="ARBA" id="ARBA00022679"/>
    </source>
</evidence>
<evidence type="ECO:0000313" key="11">
    <source>
        <dbReference type="Proteomes" id="UP000054558"/>
    </source>
</evidence>
<evidence type="ECO:0000256" key="8">
    <source>
        <dbReference type="SAM" id="MobiDB-lite"/>
    </source>
</evidence>
<dbReference type="SUPFAM" id="SSF57850">
    <property type="entry name" value="RING/U-box"/>
    <property type="match status" value="1"/>
</dbReference>
<accession>A0A1Y1IJB1</accession>
<name>A0A1Y1IJB1_KLENI</name>
<dbReference type="EMBL" id="DF237482">
    <property type="protein sequence ID" value="GAQ89529.1"/>
    <property type="molecule type" value="Genomic_DNA"/>
</dbReference>
<evidence type="ECO:0000256" key="7">
    <source>
        <dbReference type="ARBA" id="ARBA00022833"/>
    </source>
</evidence>
<evidence type="ECO:0000256" key="3">
    <source>
        <dbReference type="ARBA" id="ARBA00022723"/>
    </source>
</evidence>
<proteinExistence type="predicted"/>
<dbReference type="PROSITE" id="PS51873">
    <property type="entry name" value="TRIAD"/>
    <property type="match status" value="1"/>
</dbReference>